<feature type="region of interest" description="Disordered" evidence="2">
    <location>
        <begin position="211"/>
        <end position="239"/>
    </location>
</feature>
<dbReference type="AlphaFoldDB" id="A0A812QQL3"/>
<feature type="coiled-coil region" evidence="1">
    <location>
        <begin position="486"/>
        <end position="520"/>
    </location>
</feature>
<keyword evidence="4" id="KW-1185">Reference proteome</keyword>
<proteinExistence type="predicted"/>
<feature type="compositionally biased region" description="Low complexity" evidence="2">
    <location>
        <begin position="402"/>
        <end position="413"/>
    </location>
</feature>
<reference evidence="3" key="1">
    <citation type="submission" date="2021-02" db="EMBL/GenBank/DDBJ databases">
        <authorList>
            <person name="Dougan E. K."/>
            <person name="Rhodes N."/>
            <person name="Thang M."/>
            <person name="Chan C."/>
        </authorList>
    </citation>
    <scope>NUCLEOTIDE SEQUENCE</scope>
</reference>
<evidence type="ECO:0000256" key="1">
    <source>
        <dbReference type="SAM" id="Coils"/>
    </source>
</evidence>
<dbReference type="EMBL" id="CAJNIZ010017502">
    <property type="protein sequence ID" value="CAE7399206.1"/>
    <property type="molecule type" value="Genomic_DNA"/>
</dbReference>
<keyword evidence="1" id="KW-0175">Coiled coil</keyword>
<sequence length="689" mass="78064">AILRHESKGNGREGIPAGAVVPVLLTLQKFTEILREVVEGRIVNLKTGCLSGFWTLQSYVEPRYGLRFLSTYTCDAHLEERHDTFAQPFHKCYSLEGASHELPQDEASSSKKFRLDAPQRDAIESKALGIVRFAHRYHKLDLEGILLEFVVDNSGRLTLHGCWSASICNARDSRRFRSAWPEKQGRVREIPKTFSVPRLEENFEMDFEDAEMRPGPISSSKKTSDAFVPDSEPKRRAPPPMLLEFWQGDNFLGEAAFERQGSATARSAELRILKVLPLGHEPPLRSDGRKLLAEATQEATAVVSLRPGEGALSRDLFNFKLGRAEGLPVPDQEGKVHAVLWTWQSDAYRAVWSSSDSEAVEEFVDGRWATVHVWNGESVDLPLPVRAADSPDREQPPRQRPSPRASPRQSPKSMVDEGLKSYDHVCGAELAAHWGMSEDGLHGSVLASQIWQRMRLDRSNRSGLLKRLAQQVVSFHNMQRQWEIFLETTKEKHEEACADLAKQEKALQEAHEQRKEAIEAHKKRMAAACRRMLKEFDEYQARESAEAAALAESQHRVSEQQVRLADLTERSTHFEESLNRVRRKVDDLLAEEVRLRQQLDEMRSQHLASRQASMRTASDDLADLAAIKADLSRRRRAAQNEHKHILKMEDFVRKVANQDNKTLRTGGGFVLNSMAKAEAKSLVQELFLE</sequence>
<protein>
    <submittedName>
        <fullName evidence="3">Uncharacterized protein</fullName>
    </submittedName>
</protein>
<evidence type="ECO:0000256" key="2">
    <source>
        <dbReference type="SAM" id="MobiDB-lite"/>
    </source>
</evidence>
<dbReference type="OrthoDB" id="444823at2759"/>
<gene>
    <name evidence="3" type="ORF">SPIL2461_LOCUS9837</name>
</gene>
<dbReference type="Proteomes" id="UP000649617">
    <property type="component" value="Unassembled WGS sequence"/>
</dbReference>
<accession>A0A812QQL3</accession>
<organism evidence="3 4">
    <name type="scientific">Symbiodinium pilosum</name>
    <name type="common">Dinoflagellate</name>
    <dbReference type="NCBI Taxonomy" id="2952"/>
    <lineage>
        <taxon>Eukaryota</taxon>
        <taxon>Sar</taxon>
        <taxon>Alveolata</taxon>
        <taxon>Dinophyceae</taxon>
        <taxon>Suessiales</taxon>
        <taxon>Symbiodiniaceae</taxon>
        <taxon>Symbiodinium</taxon>
    </lineage>
</organism>
<name>A0A812QQL3_SYMPI</name>
<feature type="region of interest" description="Disordered" evidence="2">
    <location>
        <begin position="382"/>
        <end position="415"/>
    </location>
</feature>
<evidence type="ECO:0000313" key="3">
    <source>
        <dbReference type="EMBL" id="CAE7399206.1"/>
    </source>
</evidence>
<evidence type="ECO:0000313" key="4">
    <source>
        <dbReference type="Proteomes" id="UP000649617"/>
    </source>
</evidence>
<feature type="non-terminal residue" evidence="3">
    <location>
        <position position="1"/>
    </location>
</feature>
<comment type="caution">
    <text evidence="3">The sequence shown here is derived from an EMBL/GenBank/DDBJ whole genome shotgun (WGS) entry which is preliminary data.</text>
</comment>
<feature type="coiled-coil region" evidence="1">
    <location>
        <begin position="550"/>
        <end position="641"/>
    </location>
</feature>